<keyword evidence="3" id="KW-0418">Kinase</keyword>
<evidence type="ECO:0000259" key="2">
    <source>
        <dbReference type="Pfam" id="PF06580"/>
    </source>
</evidence>
<sequence>MKIEAVCKGDAYFYCMNKRVLITLHIAFWLLVAVVAALAPALARNNGQFLSYWMVAFLFYLTNFYANLCIIFPRWMKTRQLWPMLLSWLGLMIIDTPIIIFINSLFGVYQAGDYWYKTVKFFFHSGWILSMLLPVSIGYQFALDWFRNDRLRRQLENQQLKTELAFLKSQINPHFFFNTLNSIYILAYQQSDKTADAVMRLSDMMQYMLYESNGEQVPLHKEVAYIEQLIALQQLRMLSPDNLQLLVEGDMTDITIAPLLLIPFVENVFKHAALNEPNEKVSLQLQVSDRHLTFHCRNKINQDHKDSVGGIGLSNVKRRLGLLYPGKHTLDIATTPTHYMVTLVLTTH</sequence>
<proteinExistence type="predicted"/>
<protein>
    <submittedName>
        <fullName evidence="3">Histidine kinase</fullName>
    </submittedName>
</protein>
<feature type="transmembrane region" description="Helical" evidence="1">
    <location>
        <begin position="49"/>
        <end position="73"/>
    </location>
</feature>
<feature type="transmembrane region" description="Helical" evidence="1">
    <location>
        <begin position="20"/>
        <end position="43"/>
    </location>
</feature>
<gene>
    <name evidence="3" type="ORF">HGH91_22860</name>
</gene>
<name>A0A847SUF9_9BACT</name>
<feature type="transmembrane region" description="Helical" evidence="1">
    <location>
        <begin position="85"/>
        <end position="109"/>
    </location>
</feature>
<dbReference type="AlphaFoldDB" id="A0A847SUF9"/>
<evidence type="ECO:0000256" key="1">
    <source>
        <dbReference type="SAM" id="Phobius"/>
    </source>
</evidence>
<dbReference type="InterPro" id="IPR050640">
    <property type="entry name" value="Bact_2-comp_sensor_kinase"/>
</dbReference>
<keyword evidence="1" id="KW-1133">Transmembrane helix</keyword>
<keyword evidence="3" id="KW-0808">Transferase</keyword>
<dbReference type="Proteomes" id="UP000552864">
    <property type="component" value="Unassembled WGS sequence"/>
</dbReference>
<dbReference type="Pfam" id="PF06580">
    <property type="entry name" value="His_kinase"/>
    <property type="match status" value="1"/>
</dbReference>
<feature type="transmembrane region" description="Helical" evidence="1">
    <location>
        <begin position="121"/>
        <end position="143"/>
    </location>
</feature>
<dbReference type="RefSeq" id="WP_168741118.1">
    <property type="nucleotide sequence ID" value="NZ_JABAHZ010000006.1"/>
</dbReference>
<keyword evidence="1" id="KW-0812">Transmembrane</keyword>
<evidence type="ECO:0000313" key="3">
    <source>
        <dbReference type="EMBL" id="NLR81486.1"/>
    </source>
</evidence>
<keyword evidence="4" id="KW-1185">Reference proteome</keyword>
<dbReference type="GO" id="GO:0000155">
    <property type="term" value="F:phosphorelay sensor kinase activity"/>
    <property type="evidence" value="ECO:0007669"/>
    <property type="project" value="InterPro"/>
</dbReference>
<evidence type="ECO:0000313" key="4">
    <source>
        <dbReference type="Proteomes" id="UP000552864"/>
    </source>
</evidence>
<organism evidence="3 4">
    <name type="scientific">Chitinophaga eiseniae</name>
    <dbReference type="NCBI Taxonomy" id="634771"/>
    <lineage>
        <taxon>Bacteria</taxon>
        <taxon>Pseudomonadati</taxon>
        <taxon>Bacteroidota</taxon>
        <taxon>Chitinophagia</taxon>
        <taxon>Chitinophagales</taxon>
        <taxon>Chitinophagaceae</taxon>
        <taxon>Chitinophaga</taxon>
    </lineage>
</organism>
<feature type="domain" description="Signal transduction histidine kinase internal region" evidence="2">
    <location>
        <begin position="163"/>
        <end position="237"/>
    </location>
</feature>
<keyword evidence="1" id="KW-0472">Membrane</keyword>
<comment type="caution">
    <text evidence="3">The sequence shown here is derived from an EMBL/GenBank/DDBJ whole genome shotgun (WGS) entry which is preliminary data.</text>
</comment>
<accession>A0A847SUF9</accession>
<dbReference type="PANTHER" id="PTHR34220:SF7">
    <property type="entry name" value="SENSOR HISTIDINE KINASE YPDA"/>
    <property type="match status" value="1"/>
</dbReference>
<dbReference type="Gene3D" id="3.30.565.10">
    <property type="entry name" value="Histidine kinase-like ATPase, C-terminal domain"/>
    <property type="match status" value="1"/>
</dbReference>
<dbReference type="EMBL" id="JABAHZ010000006">
    <property type="protein sequence ID" value="NLR81486.1"/>
    <property type="molecule type" value="Genomic_DNA"/>
</dbReference>
<reference evidence="3 4" key="1">
    <citation type="submission" date="2020-04" db="EMBL/GenBank/DDBJ databases">
        <authorList>
            <person name="Yin C."/>
        </authorList>
    </citation>
    <scope>NUCLEOTIDE SEQUENCE [LARGE SCALE GENOMIC DNA]</scope>
    <source>
        <strain evidence="3 4">Ak56</strain>
    </source>
</reference>
<dbReference type="InterPro" id="IPR010559">
    <property type="entry name" value="Sig_transdc_His_kin_internal"/>
</dbReference>
<dbReference type="PANTHER" id="PTHR34220">
    <property type="entry name" value="SENSOR HISTIDINE KINASE YPDA"/>
    <property type="match status" value="1"/>
</dbReference>
<dbReference type="GO" id="GO:0016020">
    <property type="term" value="C:membrane"/>
    <property type="evidence" value="ECO:0007669"/>
    <property type="project" value="InterPro"/>
</dbReference>
<dbReference type="InterPro" id="IPR036890">
    <property type="entry name" value="HATPase_C_sf"/>
</dbReference>